<evidence type="ECO:0000313" key="4">
    <source>
        <dbReference type="Proteomes" id="UP000533637"/>
    </source>
</evidence>
<dbReference type="Proteomes" id="UP000533637">
    <property type="component" value="Unassembled WGS sequence"/>
</dbReference>
<accession>A0ABR6KKT6</accession>
<keyword evidence="4" id="KW-1185">Reference proteome</keyword>
<dbReference type="Pfam" id="PF01841">
    <property type="entry name" value="Transglut_core"/>
    <property type="match status" value="2"/>
</dbReference>
<reference evidence="3 4" key="1">
    <citation type="submission" date="2020-08" db="EMBL/GenBank/DDBJ databases">
        <title>Genomic Encyclopedia of Type Strains, Phase IV (KMG-IV): sequencing the most valuable type-strain genomes for metagenomic binning, comparative biology and taxonomic classification.</title>
        <authorList>
            <person name="Goeker M."/>
        </authorList>
    </citation>
    <scope>NUCLEOTIDE SEQUENCE [LARGE SCALE GENOMIC DNA]</scope>
    <source>
        <strain evidence="3 4">DSM 102983</strain>
    </source>
</reference>
<name>A0ABR6KKT6_9BACT</name>
<dbReference type="SMART" id="SM00460">
    <property type="entry name" value="TGc"/>
    <property type="match status" value="1"/>
</dbReference>
<dbReference type="InterPro" id="IPR002931">
    <property type="entry name" value="Transglutaminase-like"/>
</dbReference>
<evidence type="ECO:0000259" key="2">
    <source>
        <dbReference type="SMART" id="SM00460"/>
    </source>
</evidence>
<dbReference type="InterPro" id="IPR038765">
    <property type="entry name" value="Papain-like_cys_pep_sf"/>
</dbReference>
<dbReference type="RefSeq" id="WP_183670447.1">
    <property type="nucleotide sequence ID" value="NZ_BMPB01000001.1"/>
</dbReference>
<dbReference type="Gene3D" id="2.60.40.1120">
    <property type="entry name" value="Carboxypeptidase-like, regulatory domain"/>
    <property type="match status" value="1"/>
</dbReference>
<dbReference type="Gene3D" id="3.10.620.30">
    <property type="match status" value="1"/>
</dbReference>
<dbReference type="PROSITE" id="PS51257">
    <property type="entry name" value="PROKAR_LIPOPROTEIN"/>
    <property type="match status" value="1"/>
</dbReference>
<sequence>MHKTQLFALLFILLIGTACNKQQHFISDDAFRAEVEKDFQAKQAALPDGDLFTVFNQQMTPEEKEALTFLYAYMPIGDITDYDGKLYLDNIRSSFKAKEEMPWGDSIPEEIFRHFVLPIRVNNENLDESRMVFFDELKDRVKGLSLYDAVLEVNHWCHEKVIYTPSDARTSSPLASVKTAYGRCGEESTFTVAALRSVGIPARQVYTPRWAHTDDNHAWVEAWVNGKWYFLGACEPEPVLNLGWFNGPAYRGMLMHTKVFGKYHGPEEVMLETDGYTEINVIDNYAPTGKAIVTVVDEEGKPVSGADVEFKIYNYAEFYTVANKKTDAEGKTFLTAGKGDMFVWATKDGKFGFDKVSFGKGDATIKLDKKPGDAIGAVALDVIPPVEGSIAVEVTPEQKEANAARLLEEDAIRNKYVATFYTEEKAEALAKELGLDPLKTADFMIGSRGNWMEIEKFLRENKNYGRAMALLDVISAKDLRDTPASVLSDHLNNTVAILTDYMPPKEKEEFGDIYVRYVMNPRVQNEFLTPYKKFFAENIDKDLSDKAINDPMALVDWVKKNITIKNELNSQRIPIMPMGVFKSRVADTGSRDIFFVAVARSLGIPARIEPVARKVQYWKDGNWMDVDFEAAVQTTAKQGKVVASYAPIKALQDPKYYSHFTIAKILPDAKLQTLNFERRGNVDMGVGDTWSSMLKTPLSMDEGNYMMVTGTRMANGSVLAEVSFFNVEPDKTTSTKLEMRENTDEVQVIGNFNSENKFKRADNGEETSVLATTGRGYFVVAILGARQEPTNHAMRDIAAVKKDLEEWGRSMVLLFPDEKGYQNFDPKEFGDLPSTITYGIDADNHIQKEIASAMKLANASQLPIFIIADTFNRVVFVSQGYTIGLGEQLMKVIHKL</sequence>
<dbReference type="EMBL" id="JACHOC010000003">
    <property type="protein sequence ID" value="MBB4622113.1"/>
    <property type="molecule type" value="Genomic_DNA"/>
</dbReference>
<dbReference type="PANTHER" id="PTHR35532:SF5">
    <property type="entry name" value="CARBOHYDRATE-BINDING DOMAIN-CONTAINING PROTEIN"/>
    <property type="match status" value="1"/>
</dbReference>
<comment type="caution">
    <text evidence="3">The sequence shown here is derived from an EMBL/GenBank/DDBJ whole genome shotgun (WGS) entry which is preliminary data.</text>
</comment>
<evidence type="ECO:0000256" key="1">
    <source>
        <dbReference type="SAM" id="SignalP"/>
    </source>
</evidence>
<feature type="domain" description="Transglutaminase-like" evidence="2">
    <location>
        <begin position="176"/>
        <end position="235"/>
    </location>
</feature>
<evidence type="ECO:0000313" key="3">
    <source>
        <dbReference type="EMBL" id="MBB4622113.1"/>
    </source>
</evidence>
<protein>
    <submittedName>
        <fullName evidence="3">Transglutaminase-like putative cysteine protease</fullName>
    </submittedName>
</protein>
<organism evidence="3 4">
    <name type="scientific">Parabacteroides faecis</name>
    <dbReference type="NCBI Taxonomy" id="1217282"/>
    <lineage>
        <taxon>Bacteria</taxon>
        <taxon>Pseudomonadati</taxon>
        <taxon>Bacteroidota</taxon>
        <taxon>Bacteroidia</taxon>
        <taxon>Bacteroidales</taxon>
        <taxon>Tannerellaceae</taxon>
        <taxon>Parabacteroides</taxon>
    </lineage>
</organism>
<dbReference type="PANTHER" id="PTHR35532">
    <property type="entry name" value="SIMILAR TO POLYHYDROXYALKANOATE DEPOLYMERASE"/>
    <property type="match status" value="1"/>
</dbReference>
<dbReference type="SUPFAM" id="SSF54001">
    <property type="entry name" value="Cysteine proteinases"/>
    <property type="match status" value="1"/>
</dbReference>
<gene>
    <name evidence="3" type="ORF">GGQ57_002010</name>
</gene>
<proteinExistence type="predicted"/>
<feature type="chain" id="PRO_5045839978" evidence="1">
    <location>
        <begin position="21"/>
        <end position="896"/>
    </location>
</feature>
<keyword evidence="1" id="KW-0732">Signal</keyword>
<feature type="signal peptide" evidence="1">
    <location>
        <begin position="1"/>
        <end position="20"/>
    </location>
</feature>